<organism evidence="7 8">
    <name type="scientific">Helicobacter japonicus</name>
    <dbReference type="NCBI Taxonomy" id="425400"/>
    <lineage>
        <taxon>Bacteria</taxon>
        <taxon>Pseudomonadati</taxon>
        <taxon>Campylobacterota</taxon>
        <taxon>Epsilonproteobacteria</taxon>
        <taxon>Campylobacterales</taxon>
        <taxon>Helicobacteraceae</taxon>
        <taxon>Helicobacter</taxon>
    </lineage>
</organism>
<reference evidence="7 8" key="1">
    <citation type="journal article" date="2014" name="Genome Announc.">
        <title>Draft genome sequences of eight enterohepatic helicobacter species isolated from both laboratory and wild rodents.</title>
        <authorList>
            <person name="Sheh A."/>
            <person name="Shen Z."/>
            <person name="Fox J.G."/>
        </authorList>
    </citation>
    <scope>NUCLEOTIDE SEQUENCE [LARGE SCALE GENOMIC DNA]</scope>
    <source>
        <strain evidence="7 8">MIT 01-6451</strain>
    </source>
</reference>
<proteinExistence type="predicted"/>
<evidence type="ECO:0000313" key="7">
    <source>
        <dbReference type="EMBL" id="TLE01958.1"/>
    </source>
</evidence>
<dbReference type="Gene3D" id="3.10.290.10">
    <property type="entry name" value="RNA-binding S4 domain"/>
    <property type="match status" value="1"/>
</dbReference>
<evidence type="ECO:0000313" key="8">
    <source>
        <dbReference type="Proteomes" id="UP000029707"/>
    </source>
</evidence>
<dbReference type="CDD" id="cd00165">
    <property type="entry name" value="S4"/>
    <property type="match status" value="1"/>
</dbReference>
<evidence type="ECO:0000256" key="3">
    <source>
        <dbReference type="ARBA" id="ARBA00022884"/>
    </source>
</evidence>
<keyword evidence="8" id="KW-1185">Reference proteome</keyword>
<evidence type="ECO:0000256" key="2">
    <source>
        <dbReference type="ARBA" id="ARBA00022730"/>
    </source>
</evidence>
<protein>
    <submittedName>
        <fullName evidence="7">RNA-binding S4 domain-containing protein</fullName>
    </submittedName>
</protein>
<accession>A0A4U8TSK1</accession>
<dbReference type="Proteomes" id="UP000029707">
    <property type="component" value="Unassembled WGS sequence"/>
</dbReference>
<name>A0A4U8TSK1_9HELI</name>
<dbReference type="OrthoDB" id="9797176at2"/>
<dbReference type="GeneID" id="82321945"/>
<dbReference type="PROSITE" id="PS50889">
    <property type="entry name" value="S4"/>
    <property type="match status" value="1"/>
</dbReference>
<dbReference type="InterPro" id="IPR036986">
    <property type="entry name" value="S4_RNA-bd_sf"/>
</dbReference>
<keyword evidence="2" id="KW-0699">rRNA-binding</keyword>
<gene>
    <name evidence="7" type="ORF">LS65_005200</name>
</gene>
<dbReference type="STRING" id="425400.LS65_01875"/>
<feature type="domain" description="RNA-binding S4" evidence="6">
    <location>
        <begin position="1"/>
        <end position="66"/>
    </location>
</feature>
<dbReference type="RefSeq" id="WP_034360859.1">
    <property type="nucleotide sequence ID" value="NZ_CAJUDB010000003.1"/>
</dbReference>
<keyword evidence="1" id="KW-0820">tRNA-binding</keyword>
<evidence type="ECO:0000259" key="6">
    <source>
        <dbReference type="SMART" id="SM00363"/>
    </source>
</evidence>
<keyword evidence="4" id="KW-0648">Protein biosynthesis</keyword>
<dbReference type="AlphaFoldDB" id="A0A4U8TSK1"/>
<dbReference type="GO" id="GO:0006412">
    <property type="term" value="P:translation"/>
    <property type="evidence" value="ECO:0007669"/>
    <property type="project" value="UniProtKB-KW"/>
</dbReference>
<comment type="caution">
    <text evidence="7">The sequence shown here is derived from an EMBL/GenBank/DDBJ whole genome shotgun (WGS) entry which is preliminary data.</text>
</comment>
<dbReference type="GO" id="GO:0019843">
    <property type="term" value="F:rRNA binding"/>
    <property type="evidence" value="ECO:0007669"/>
    <property type="project" value="UniProtKB-KW"/>
</dbReference>
<dbReference type="SUPFAM" id="SSF55174">
    <property type="entry name" value="Alpha-L RNA-binding motif"/>
    <property type="match status" value="1"/>
</dbReference>
<keyword evidence="3 5" id="KW-0694">RNA-binding</keyword>
<evidence type="ECO:0000256" key="5">
    <source>
        <dbReference type="PROSITE-ProRule" id="PRU00182"/>
    </source>
</evidence>
<dbReference type="GO" id="GO:0000049">
    <property type="term" value="F:tRNA binding"/>
    <property type="evidence" value="ECO:0007669"/>
    <property type="project" value="UniProtKB-KW"/>
</dbReference>
<dbReference type="SMART" id="SM00363">
    <property type="entry name" value="S4"/>
    <property type="match status" value="1"/>
</dbReference>
<evidence type="ECO:0000256" key="1">
    <source>
        <dbReference type="ARBA" id="ARBA00022555"/>
    </source>
</evidence>
<dbReference type="InterPro" id="IPR025490">
    <property type="entry name" value="RqcP"/>
</dbReference>
<dbReference type="PIRSF" id="PIRSF038881">
    <property type="entry name" value="RNAbp_HP1423"/>
    <property type="match status" value="1"/>
</dbReference>
<evidence type="ECO:0000256" key="4">
    <source>
        <dbReference type="ARBA" id="ARBA00022917"/>
    </source>
</evidence>
<dbReference type="EMBL" id="JRMQ02000005">
    <property type="protein sequence ID" value="TLE01958.1"/>
    <property type="molecule type" value="Genomic_DNA"/>
</dbReference>
<dbReference type="InterPro" id="IPR002942">
    <property type="entry name" value="S4_RNA-bd"/>
</dbReference>
<dbReference type="Pfam" id="PF01479">
    <property type="entry name" value="S4"/>
    <property type="match status" value="1"/>
</dbReference>
<sequence length="93" mass="10692">MRIDKYLSSVNILKRRSIAQDMCENGVVSINNIIAKPSKEVRVGDKITLKYLDYSKHYEVLALPTTKTIPKSQSNLYFKEISPNLKDKKFIDS</sequence>